<evidence type="ECO:0000313" key="3">
    <source>
        <dbReference type="Proteomes" id="UP000024635"/>
    </source>
</evidence>
<comment type="caution">
    <text evidence="2">The sequence shown here is derived from an EMBL/GenBank/DDBJ whole genome shotgun (WGS) entry which is preliminary data.</text>
</comment>
<feature type="compositionally biased region" description="Polar residues" evidence="1">
    <location>
        <begin position="443"/>
        <end position="461"/>
    </location>
</feature>
<sequence length="649" mass="69229">MATTSTNSLRLTKITETVSGEGPLTHSEKSSTSNDLSLLHAASSTDLWRAVEVTSQTNPSHGIVISNEADTAIITALRSNVSEPTPQMGMTTSRLSHPAPITLTRTNAHYENESTEEAVHSGSQEEDSNISVTTESIYNGHSHLQTAKNSRASSTERVATKTTTGQVAQKSWAANSGMETFTETTYELLDPISTTSLSANQVRNYTDVFEHQTTAETIIAAASSSTVTTVETTQPDPQTTTKNALDASTEKVATKTTAEQVAKKSSAANSEMETFTDTTYKLLDPISTTSLSAKQIRNYTDVFEHQTMAEAIISAASSSTVTTVETTQPDPQTTTKNALDASTEKVAAKKTAEQVPQKSSAANSEMETFTDTTYKHLDPISTTSLSATQERNYTYIFEHQTMAEAIIAAASSSTVTTVETTQLEQQARTKTALAAPSEKDATITMTERISPKSPVQESSTGAGEKQATHGTARRSQGMTTIPAFATAYFNSTSIPWLIELTIPTATFISGNCLTAQLKEVVSSSSIDEKQTFTPSQESWTNRTDAVESSTANTSSSTMPTLSVAVVTPVNDELQNRTSTSTVEESSVSLSSTVVGDLTPIVSSTTYASTSIAQWISPVKASSGGPNDTISFTASDFHDGTTREEEFSSE</sequence>
<feature type="compositionally biased region" description="Basic and acidic residues" evidence="1">
    <location>
        <begin position="635"/>
        <end position="649"/>
    </location>
</feature>
<accession>A0A016WFC7</accession>
<feature type="region of interest" description="Disordered" evidence="1">
    <location>
        <begin position="622"/>
        <end position="649"/>
    </location>
</feature>
<name>A0A016WFC7_9BILA</name>
<dbReference type="AlphaFoldDB" id="A0A016WFC7"/>
<dbReference type="Proteomes" id="UP000024635">
    <property type="component" value="Unassembled WGS sequence"/>
</dbReference>
<dbReference type="STRING" id="53326.A0A016WFC7"/>
<protein>
    <submittedName>
        <fullName evidence="2">Uncharacterized protein</fullName>
    </submittedName>
</protein>
<feature type="region of interest" description="Disordered" evidence="1">
    <location>
        <begin position="144"/>
        <end position="163"/>
    </location>
</feature>
<feature type="region of interest" description="Disordered" evidence="1">
    <location>
        <begin position="427"/>
        <end position="475"/>
    </location>
</feature>
<reference evidence="3" key="1">
    <citation type="journal article" date="2015" name="Nat. Genet.">
        <title>The genome and transcriptome of the zoonotic hookworm Ancylostoma ceylanicum identify infection-specific gene families.</title>
        <authorList>
            <person name="Schwarz E.M."/>
            <person name="Hu Y."/>
            <person name="Antoshechkin I."/>
            <person name="Miller M.M."/>
            <person name="Sternberg P.W."/>
            <person name="Aroian R.V."/>
        </authorList>
    </citation>
    <scope>NUCLEOTIDE SEQUENCE</scope>
    <source>
        <strain evidence="3">HY135</strain>
    </source>
</reference>
<dbReference type="EMBL" id="JARK01000370">
    <property type="protein sequence ID" value="EYC37708.1"/>
    <property type="molecule type" value="Genomic_DNA"/>
</dbReference>
<evidence type="ECO:0000313" key="2">
    <source>
        <dbReference type="EMBL" id="EYC37708.1"/>
    </source>
</evidence>
<proteinExistence type="predicted"/>
<dbReference type="OrthoDB" id="10562970at2759"/>
<feature type="region of interest" description="Disordered" evidence="1">
    <location>
        <begin position="526"/>
        <end position="557"/>
    </location>
</feature>
<keyword evidence="3" id="KW-1185">Reference proteome</keyword>
<gene>
    <name evidence="2" type="primary">Acey_s0770.g2209</name>
    <name evidence="2" type="ORF">Y032_0770g2209</name>
</gene>
<feature type="compositionally biased region" description="Polar residues" evidence="1">
    <location>
        <begin position="623"/>
        <end position="633"/>
    </location>
</feature>
<organism evidence="2 3">
    <name type="scientific">Ancylostoma ceylanicum</name>
    <dbReference type="NCBI Taxonomy" id="53326"/>
    <lineage>
        <taxon>Eukaryota</taxon>
        <taxon>Metazoa</taxon>
        <taxon>Ecdysozoa</taxon>
        <taxon>Nematoda</taxon>
        <taxon>Chromadorea</taxon>
        <taxon>Rhabditida</taxon>
        <taxon>Rhabditina</taxon>
        <taxon>Rhabditomorpha</taxon>
        <taxon>Strongyloidea</taxon>
        <taxon>Ancylostomatidae</taxon>
        <taxon>Ancylostomatinae</taxon>
        <taxon>Ancylostoma</taxon>
    </lineage>
</organism>
<evidence type="ECO:0000256" key="1">
    <source>
        <dbReference type="SAM" id="MobiDB-lite"/>
    </source>
</evidence>